<keyword evidence="1" id="KW-1133">Transmembrane helix</keyword>
<accession>A0ABM5XR36</accession>
<dbReference type="NCBIfam" id="TIGR02975">
    <property type="entry name" value="phageshock_pspG"/>
    <property type="match status" value="1"/>
</dbReference>
<keyword evidence="3" id="KW-1185">Reference proteome</keyword>
<keyword evidence="1" id="KW-0812">Transmembrane</keyword>
<feature type="transmembrane region" description="Helical" evidence="1">
    <location>
        <begin position="44"/>
        <end position="62"/>
    </location>
</feature>
<dbReference type="EMBL" id="CP014035">
    <property type="protein sequence ID" value="AMF95469.2"/>
    <property type="molecule type" value="Genomic_DNA"/>
</dbReference>
<keyword evidence="1" id="KW-0472">Membrane</keyword>
<protein>
    <submittedName>
        <fullName evidence="2">Envelope stress response protein PspG</fullName>
    </submittedName>
</protein>
<dbReference type="Proteomes" id="UP000057088">
    <property type="component" value="Chromosome 2"/>
</dbReference>
<gene>
    <name evidence="2" type="primary">pspG</name>
    <name evidence="2" type="ORF">AL536_18945</name>
</gene>
<sequence length="70" mass="7789">MMIELIFILVFVASLLVTGLTVFGALIAAAVAFVVLMLLSMLGFAIKLLPWIIVIALGVWVYRHYQQIPR</sequence>
<reference evidence="3" key="1">
    <citation type="submission" date="2015-12" db="EMBL/GenBank/DDBJ databases">
        <title>FDA dAtabase for Regulatory Grade micrObial Sequences (FDA-ARGOS): Supporting development and validation of Infectious Disease Dx tests.</title>
        <authorList>
            <person name="Hoffmann M."/>
            <person name="Allard M."/>
            <person name="Evans P."/>
            <person name="Brown E."/>
            <person name="Tallon L.J."/>
            <person name="Sadzewicz L."/>
            <person name="Sengamalay N."/>
            <person name="Ott S."/>
            <person name="Godinez A."/>
            <person name="Nagaraj S."/>
            <person name="Vyas G."/>
            <person name="Aluvathingal J."/>
            <person name="Nadendla S."/>
            <person name="Geyer C."/>
            <person name="Sichtig H."/>
        </authorList>
    </citation>
    <scope>NUCLEOTIDE SEQUENCE [LARGE SCALE GENOMIC DNA]</scope>
    <source>
        <strain evidence="3">ATCC 33809</strain>
    </source>
</reference>
<evidence type="ECO:0000313" key="2">
    <source>
        <dbReference type="EMBL" id="AMF95469.2"/>
    </source>
</evidence>
<dbReference type="Pfam" id="PF09583">
    <property type="entry name" value="Phageshock_PspG"/>
    <property type="match status" value="1"/>
</dbReference>
<organism evidence="2 3">
    <name type="scientific">Vibrio fluvialis</name>
    <dbReference type="NCBI Taxonomy" id="676"/>
    <lineage>
        <taxon>Bacteria</taxon>
        <taxon>Pseudomonadati</taxon>
        <taxon>Pseudomonadota</taxon>
        <taxon>Gammaproteobacteria</taxon>
        <taxon>Vibrionales</taxon>
        <taxon>Vibrionaceae</taxon>
        <taxon>Vibrio</taxon>
    </lineage>
</organism>
<evidence type="ECO:0000313" key="3">
    <source>
        <dbReference type="Proteomes" id="UP000057088"/>
    </source>
</evidence>
<feature type="transmembrane region" description="Helical" evidence="1">
    <location>
        <begin position="7"/>
        <end position="38"/>
    </location>
</feature>
<evidence type="ECO:0000256" key="1">
    <source>
        <dbReference type="SAM" id="Phobius"/>
    </source>
</evidence>
<dbReference type="InterPro" id="IPR014318">
    <property type="entry name" value="Phageshock_PspG"/>
</dbReference>
<name>A0ABM5XR36_VIBFL</name>
<proteinExistence type="predicted"/>